<dbReference type="AlphaFoldDB" id="A0A8X9A7Q5"/>
<reference evidence="1" key="1">
    <citation type="submission" date="2018-01" db="EMBL/GenBank/DDBJ databases">
        <authorList>
            <person name="Mao J.F."/>
        </authorList>
    </citation>
    <scope>NUCLEOTIDE SEQUENCE</scope>
    <source>
        <strain evidence="1">Huo1</strain>
        <tissue evidence="1">Leaf</tissue>
    </source>
</reference>
<protein>
    <submittedName>
        <fullName evidence="1">Uncharacterized protein</fullName>
    </submittedName>
</protein>
<gene>
    <name evidence="1" type="ORF">SASPL_103569</name>
</gene>
<comment type="caution">
    <text evidence="1">The sequence shown here is derived from an EMBL/GenBank/DDBJ whole genome shotgun (WGS) entry which is preliminary data.</text>
</comment>
<dbReference type="Pfam" id="PF03087">
    <property type="entry name" value="BPS1"/>
    <property type="match status" value="1"/>
</dbReference>
<proteinExistence type="predicted"/>
<dbReference type="InterPro" id="IPR004320">
    <property type="entry name" value="BPS1_pln"/>
</dbReference>
<organism evidence="1">
    <name type="scientific">Salvia splendens</name>
    <name type="common">Scarlet sage</name>
    <dbReference type="NCBI Taxonomy" id="180675"/>
    <lineage>
        <taxon>Eukaryota</taxon>
        <taxon>Viridiplantae</taxon>
        <taxon>Streptophyta</taxon>
        <taxon>Embryophyta</taxon>
        <taxon>Tracheophyta</taxon>
        <taxon>Spermatophyta</taxon>
        <taxon>Magnoliopsida</taxon>
        <taxon>eudicotyledons</taxon>
        <taxon>Gunneridae</taxon>
        <taxon>Pentapetalae</taxon>
        <taxon>asterids</taxon>
        <taxon>lamiids</taxon>
        <taxon>Lamiales</taxon>
        <taxon>Lamiaceae</taxon>
        <taxon>Nepetoideae</taxon>
        <taxon>Mentheae</taxon>
        <taxon>Salviinae</taxon>
        <taxon>Salvia</taxon>
        <taxon>Salvia subgen. Calosphace</taxon>
        <taxon>core Calosphace</taxon>
    </lineage>
</organism>
<reference evidence="1" key="2">
    <citation type="submission" date="2020-08" db="EMBL/GenBank/DDBJ databases">
        <title>Plant Genome Project.</title>
        <authorList>
            <person name="Zhang R.-G."/>
        </authorList>
    </citation>
    <scope>NUCLEOTIDE SEQUENCE</scope>
    <source>
        <strain evidence="1">Huo1</strain>
        <tissue evidence="1">Leaf</tissue>
    </source>
</reference>
<evidence type="ECO:0000313" key="1">
    <source>
        <dbReference type="EMBL" id="KAG6431997.1"/>
    </source>
</evidence>
<dbReference type="EMBL" id="PNBA02000002">
    <property type="protein sequence ID" value="KAG6431997.1"/>
    <property type="molecule type" value="Genomic_DNA"/>
</dbReference>
<dbReference type="OrthoDB" id="1701699at2759"/>
<dbReference type="Proteomes" id="UP000298416">
    <property type="component" value="Unassembled WGS sequence"/>
</dbReference>
<name>A0A8X9A7Q5_SALSN</name>
<dbReference type="PANTHER" id="PTHR33070">
    <property type="entry name" value="OS06G0725500 PROTEIN"/>
    <property type="match status" value="1"/>
</dbReference>
<keyword evidence="2" id="KW-1185">Reference proteome</keyword>
<evidence type="ECO:0000313" key="2">
    <source>
        <dbReference type="Proteomes" id="UP000298416"/>
    </source>
</evidence>
<dbReference type="PANTHER" id="PTHR33070:SF120">
    <property type="entry name" value="EXPRESSED PROTEIN"/>
    <property type="match status" value="1"/>
</dbReference>
<accession>A0A8X9A7Q5</accession>
<dbReference type="GO" id="GO:0048367">
    <property type="term" value="P:shoot system development"/>
    <property type="evidence" value="ECO:0007669"/>
    <property type="project" value="InterPro"/>
</dbReference>
<sequence>MAISQTKFRSISLPSRLDQVSSNSFESEFEKLKCGSSSSDSIQSGLVALAQLYNSFEEFSRKSGAQSMEEYLSQSVDLLDACSAIRDLLQMMRENVRVLQSAMRRKGTDSAVQNDVAAYFSFRKRMQKTVAKTLRNLKKSESVIIRSGSSHSVNADGDFGFFFKQLAGITIANFRSVLLFLSYAAARPGGWSLVSKLVAAKSGKERNAVNEVENLDLGLQGKMKSDVQKRLQIVDEIIEEFEGGFERLFRQLVQSRVTLLNILTDQ</sequence>
<dbReference type="GO" id="GO:0048364">
    <property type="term" value="P:root development"/>
    <property type="evidence" value="ECO:0007669"/>
    <property type="project" value="InterPro"/>
</dbReference>